<gene>
    <name evidence="1" type="ORF">SAMN02745244_01782</name>
</gene>
<sequence>MAISETERARIRAVKERVEDDLLNLPGVTGVDIDESYEGGEPTGEGALVVFVAHKRPLTEIPEAELIPATIDGVSTDVREMRIVKQDPQT</sequence>
<protein>
    <submittedName>
        <fullName evidence="1">Uncharacterized protein</fullName>
    </submittedName>
</protein>
<dbReference type="Proteomes" id="UP000184512">
    <property type="component" value="Unassembled WGS sequence"/>
</dbReference>
<organism evidence="1 2">
    <name type="scientific">Tessaracoccus bendigoensis DSM 12906</name>
    <dbReference type="NCBI Taxonomy" id="1123357"/>
    <lineage>
        <taxon>Bacteria</taxon>
        <taxon>Bacillati</taxon>
        <taxon>Actinomycetota</taxon>
        <taxon>Actinomycetes</taxon>
        <taxon>Propionibacteriales</taxon>
        <taxon>Propionibacteriaceae</taxon>
        <taxon>Tessaracoccus</taxon>
    </lineage>
</organism>
<evidence type="ECO:0000313" key="2">
    <source>
        <dbReference type="Proteomes" id="UP000184512"/>
    </source>
</evidence>
<dbReference type="RefSeq" id="WP_073187269.1">
    <property type="nucleotide sequence ID" value="NZ_FQZG01000028.1"/>
</dbReference>
<dbReference type="AlphaFoldDB" id="A0A1M6GSV6"/>
<dbReference type="EMBL" id="FQZG01000028">
    <property type="protein sequence ID" value="SHJ13048.1"/>
    <property type="molecule type" value="Genomic_DNA"/>
</dbReference>
<accession>A0A1M6GSV6</accession>
<reference evidence="2" key="1">
    <citation type="submission" date="2016-11" db="EMBL/GenBank/DDBJ databases">
        <authorList>
            <person name="Varghese N."/>
            <person name="Submissions S."/>
        </authorList>
    </citation>
    <scope>NUCLEOTIDE SEQUENCE [LARGE SCALE GENOMIC DNA]</scope>
    <source>
        <strain evidence="2">DSM 12906</strain>
    </source>
</reference>
<name>A0A1M6GSV6_9ACTN</name>
<keyword evidence="2" id="KW-1185">Reference proteome</keyword>
<dbReference type="STRING" id="1123357.SAMN02745244_01782"/>
<dbReference type="OrthoDB" id="1491548at2"/>
<proteinExistence type="predicted"/>
<evidence type="ECO:0000313" key="1">
    <source>
        <dbReference type="EMBL" id="SHJ13048.1"/>
    </source>
</evidence>